<keyword evidence="4 7" id="KW-0479">Metal-binding</keyword>
<comment type="caution">
    <text evidence="7">Lacks conserved residue(s) required for the propagation of feature annotation.</text>
</comment>
<dbReference type="EMBL" id="SAXT01000005">
    <property type="protein sequence ID" value="TXJ12071.1"/>
    <property type="molecule type" value="Genomic_DNA"/>
</dbReference>
<dbReference type="InterPro" id="IPR036571">
    <property type="entry name" value="MECDP_synthase_sf"/>
</dbReference>
<reference evidence="10 11" key="1">
    <citation type="journal article" date="1992" name="Lakartidningen">
        <title>[Penicillin V and not amoxicillin is the first choice preparation in acute otitis].</title>
        <authorList>
            <person name="Kamme C."/>
            <person name="Lundgren K."/>
            <person name="Prellner K."/>
        </authorList>
    </citation>
    <scope>NUCLEOTIDE SEQUENCE [LARGE SCALE GENOMIC DNA]</scope>
    <source>
        <strain evidence="10 11">W1</strain>
    </source>
</reference>
<dbReference type="Proteomes" id="UP000325116">
    <property type="component" value="Unassembled WGS sequence"/>
</dbReference>
<evidence type="ECO:0000313" key="11">
    <source>
        <dbReference type="Proteomes" id="UP000325116"/>
    </source>
</evidence>
<comment type="cofactor">
    <cofactor evidence="7">
        <name>a divalent metal cation</name>
        <dbReference type="ChEBI" id="CHEBI:60240"/>
    </cofactor>
    <text evidence="7">Binds 1 divalent metal cation per subunit.</text>
</comment>
<evidence type="ECO:0000256" key="4">
    <source>
        <dbReference type="ARBA" id="ARBA00022723"/>
    </source>
</evidence>
<dbReference type="AlphaFoldDB" id="A0A5C8CIC0"/>
<evidence type="ECO:0000256" key="5">
    <source>
        <dbReference type="ARBA" id="ARBA00023229"/>
    </source>
</evidence>
<comment type="caution">
    <text evidence="10">The sequence shown here is derived from an EMBL/GenBank/DDBJ whole genome shotgun (WGS) entry which is preliminary data.</text>
</comment>
<dbReference type="GO" id="GO:0008685">
    <property type="term" value="F:2-C-methyl-D-erythritol 2,4-cyclodiphosphate synthase activity"/>
    <property type="evidence" value="ECO:0007669"/>
    <property type="project" value="UniProtKB-UniRule"/>
</dbReference>
<feature type="site" description="Transition state stabilizer" evidence="7">
    <location>
        <position position="133"/>
    </location>
</feature>
<protein>
    <recommendedName>
        <fullName evidence="3 7">2-C-methyl-D-erythritol 2,4-cyclodiphosphate synthase</fullName>
        <shortName evidence="7">MECDP-synthase</shortName>
        <shortName evidence="7">MECPP-synthase</shortName>
        <shortName evidence="7">MECPS</shortName>
        <ecNumber evidence="3 7">4.6.1.12</ecNumber>
    </recommendedName>
</protein>
<feature type="binding site" evidence="7">
    <location>
        <begin position="34"/>
        <end position="35"/>
    </location>
    <ligand>
        <name>4-CDP-2-C-methyl-D-erythritol 2-phosphate</name>
        <dbReference type="ChEBI" id="CHEBI:57919"/>
    </ligand>
</feature>
<feature type="binding site" evidence="7">
    <location>
        <position position="42"/>
    </location>
    <ligand>
        <name>a divalent metal cation</name>
        <dbReference type="ChEBI" id="CHEBI:60240"/>
    </ligand>
</feature>
<dbReference type="GO" id="GO:0019288">
    <property type="term" value="P:isopentenyl diphosphate biosynthetic process, methylerythritol 4-phosphate pathway"/>
    <property type="evidence" value="ECO:0007669"/>
    <property type="project" value="UniProtKB-UniRule"/>
</dbReference>
<feature type="binding site" evidence="7">
    <location>
        <begin position="8"/>
        <end position="10"/>
    </location>
    <ligand>
        <name>4-CDP-2-C-methyl-D-erythritol 2-phosphate</name>
        <dbReference type="ChEBI" id="CHEBI:57919"/>
    </ligand>
</feature>
<evidence type="ECO:0000256" key="7">
    <source>
        <dbReference type="HAMAP-Rule" id="MF_00107"/>
    </source>
</evidence>
<dbReference type="NCBIfam" id="TIGR00151">
    <property type="entry name" value="ispF"/>
    <property type="match status" value="1"/>
</dbReference>
<dbReference type="InterPro" id="IPR020555">
    <property type="entry name" value="MECDP_synthase_CS"/>
</dbReference>
<feature type="binding site" evidence="7">
    <location>
        <position position="142"/>
    </location>
    <ligand>
        <name>4-CDP-2-C-methyl-D-erythritol 2-phosphate</name>
        <dbReference type="ChEBI" id="CHEBI:57919"/>
    </ligand>
</feature>
<sequence length="159" mass="17861">MIIGYGYDSHIFEKNRKLILAGIEIPYELGLKGHSDADVISHALIDSIFGALALGDIGSHFPDNDNKYKDISSIKLLEETIKLMEEKEYIISNTDITIILEKPKLRDYIDSMRENLSKALKTKKENVSIKAKTNERMDAIGRGEGIAVHCVSLLKKINE</sequence>
<accession>A0A5C8CIC0</accession>
<feature type="binding site" evidence="7">
    <location>
        <position position="10"/>
    </location>
    <ligand>
        <name>a divalent metal cation</name>
        <dbReference type="ChEBI" id="CHEBI:60240"/>
    </ligand>
</feature>
<feature type="binding site" evidence="7">
    <location>
        <position position="8"/>
    </location>
    <ligand>
        <name>a divalent metal cation</name>
        <dbReference type="ChEBI" id="CHEBI:60240"/>
    </ligand>
</feature>
<dbReference type="Pfam" id="PF02542">
    <property type="entry name" value="YgbB"/>
    <property type="match status" value="1"/>
</dbReference>
<evidence type="ECO:0000256" key="8">
    <source>
        <dbReference type="RuleBase" id="RU004395"/>
    </source>
</evidence>
<feature type="binding site" evidence="7">
    <location>
        <begin position="61"/>
        <end position="65"/>
    </location>
    <ligand>
        <name>4-CDP-2-C-methyl-D-erythritol 2-phosphate</name>
        <dbReference type="ChEBI" id="CHEBI:57919"/>
    </ligand>
</feature>
<dbReference type="InterPro" id="IPR003526">
    <property type="entry name" value="MECDP_synthase"/>
</dbReference>
<keyword evidence="6 7" id="KW-0456">Lyase</keyword>
<comment type="similarity">
    <text evidence="7 8">Belongs to the IspF family.</text>
</comment>
<dbReference type="PROSITE" id="PS01350">
    <property type="entry name" value="ISPF"/>
    <property type="match status" value="1"/>
</dbReference>
<proteinExistence type="inferred from homology"/>
<feature type="domain" description="2-C-methyl-D-erythritol 2,4-cyclodiphosphate synthase" evidence="9">
    <location>
        <begin position="1"/>
        <end position="154"/>
    </location>
</feature>
<comment type="subunit">
    <text evidence="7">Homotrimer.</text>
</comment>
<feature type="binding site" evidence="7">
    <location>
        <begin position="56"/>
        <end position="58"/>
    </location>
    <ligand>
        <name>4-CDP-2-C-methyl-D-erythritol 2-phosphate</name>
        <dbReference type="ChEBI" id="CHEBI:57919"/>
    </ligand>
</feature>
<comment type="catalytic activity">
    <reaction evidence="1 7 8">
        <text>4-CDP-2-C-methyl-D-erythritol 2-phosphate = 2-C-methyl-D-erythritol 2,4-cyclic diphosphate + CMP</text>
        <dbReference type="Rhea" id="RHEA:23864"/>
        <dbReference type="ChEBI" id="CHEBI:57919"/>
        <dbReference type="ChEBI" id="CHEBI:58483"/>
        <dbReference type="ChEBI" id="CHEBI:60377"/>
        <dbReference type="EC" id="4.6.1.12"/>
    </reaction>
</comment>
<dbReference type="CDD" id="cd00554">
    <property type="entry name" value="MECDP_synthase"/>
    <property type="match status" value="1"/>
</dbReference>
<dbReference type="PANTHER" id="PTHR43181:SF1">
    <property type="entry name" value="2-C-METHYL-D-ERYTHRITOL 2,4-CYCLODIPHOSPHATE SYNTHASE, CHLOROPLASTIC"/>
    <property type="match status" value="1"/>
</dbReference>
<evidence type="ECO:0000259" key="9">
    <source>
        <dbReference type="Pfam" id="PF02542"/>
    </source>
</evidence>
<evidence type="ECO:0000256" key="3">
    <source>
        <dbReference type="ARBA" id="ARBA00012579"/>
    </source>
</evidence>
<name>A0A5C8CIC0_9SPIR</name>
<dbReference type="RefSeq" id="WP_147758891.1">
    <property type="nucleotide sequence ID" value="NZ_SAXT01000005.1"/>
</dbReference>
<dbReference type="SUPFAM" id="SSF69765">
    <property type="entry name" value="IpsF-like"/>
    <property type="match status" value="1"/>
</dbReference>
<feature type="site" description="Transition state stabilizer" evidence="7">
    <location>
        <position position="34"/>
    </location>
</feature>
<dbReference type="UniPathway" id="UPA00056">
    <property type="reaction ID" value="UER00095"/>
</dbReference>
<dbReference type="GO" id="GO:0046872">
    <property type="term" value="F:metal ion binding"/>
    <property type="evidence" value="ECO:0007669"/>
    <property type="project" value="UniProtKB-KW"/>
</dbReference>
<dbReference type="HAMAP" id="MF_00107">
    <property type="entry name" value="IspF"/>
    <property type="match status" value="1"/>
</dbReference>
<dbReference type="PANTHER" id="PTHR43181">
    <property type="entry name" value="2-C-METHYL-D-ERYTHRITOL 2,4-CYCLODIPHOSPHATE SYNTHASE, CHLOROPLASTIC"/>
    <property type="match status" value="1"/>
</dbReference>
<evidence type="ECO:0000256" key="2">
    <source>
        <dbReference type="ARBA" id="ARBA00004709"/>
    </source>
</evidence>
<organism evidence="10 11">
    <name type="scientific">Brachyspira aalborgi</name>
    <dbReference type="NCBI Taxonomy" id="29522"/>
    <lineage>
        <taxon>Bacteria</taxon>
        <taxon>Pseudomonadati</taxon>
        <taxon>Spirochaetota</taxon>
        <taxon>Spirochaetia</taxon>
        <taxon>Brachyspirales</taxon>
        <taxon>Brachyspiraceae</taxon>
        <taxon>Brachyspira</taxon>
    </lineage>
</organism>
<evidence type="ECO:0000256" key="1">
    <source>
        <dbReference type="ARBA" id="ARBA00000200"/>
    </source>
</evidence>
<comment type="pathway">
    <text evidence="2 7">Isoprenoid biosynthesis; isopentenyl diphosphate biosynthesis via DXP pathway; isopentenyl diphosphate from 1-deoxy-D-xylulose 5-phosphate: step 4/6.</text>
</comment>
<evidence type="ECO:0000256" key="6">
    <source>
        <dbReference type="ARBA" id="ARBA00023239"/>
    </source>
</evidence>
<gene>
    <name evidence="7" type="primary">ispF</name>
    <name evidence="10" type="ORF">EPJ80_10290</name>
</gene>
<dbReference type="GO" id="GO:0016114">
    <property type="term" value="P:terpenoid biosynthetic process"/>
    <property type="evidence" value="ECO:0007669"/>
    <property type="project" value="InterPro"/>
</dbReference>
<keyword evidence="5 7" id="KW-0414">Isoprene biosynthesis</keyword>
<comment type="function">
    <text evidence="7">Involved in the biosynthesis of isopentenyl diphosphate (IPP) and dimethylallyl diphosphate (DMAPP), two major building blocks of isoprenoid compounds. Catalyzes the conversion of 4-diphosphocytidyl-2-C-methyl-D-erythritol 2-phosphate (CDP-ME2P) to 2-C-methyl-D-erythritol 2,4-cyclodiphosphate (ME-CPP) with a corresponding release of cytidine 5-monophosphate (CMP).</text>
</comment>
<dbReference type="Gene3D" id="3.30.1330.50">
    <property type="entry name" value="2-C-methyl-D-erythritol 2,4-cyclodiphosphate synthase"/>
    <property type="match status" value="1"/>
</dbReference>
<evidence type="ECO:0000313" key="10">
    <source>
        <dbReference type="EMBL" id="TXJ12071.1"/>
    </source>
</evidence>
<dbReference type="EC" id="4.6.1.12" evidence="3 7"/>